<name>A0A3F3GV96_9LACO</name>
<protein>
    <submittedName>
        <fullName evidence="9">Cell shape determining protein MreD</fullName>
    </submittedName>
</protein>
<comment type="subcellular location">
    <subcellularLocation>
        <location evidence="1">Cell membrane</location>
        <topology evidence="1">Multi-pass membrane protein</topology>
    </subcellularLocation>
</comment>
<proteinExistence type="inferred from homology"/>
<keyword evidence="10" id="KW-1185">Reference proteome</keyword>
<dbReference type="NCBIfam" id="TIGR03426">
    <property type="entry name" value="shape_MreD"/>
    <property type="match status" value="1"/>
</dbReference>
<evidence type="ECO:0000256" key="1">
    <source>
        <dbReference type="ARBA" id="ARBA00004651"/>
    </source>
</evidence>
<evidence type="ECO:0000256" key="7">
    <source>
        <dbReference type="ARBA" id="ARBA00023136"/>
    </source>
</evidence>
<dbReference type="RefSeq" id="WP_059377761.1">
    <property type="nucleotide sequence ID" value="NZ_DF968064.1"/>
</dbReference>
<keyword evidence="6 8" id="KW-1133">Transmembrane helix</keyword>
<keyword evidence="5" id="KW-0133">Cell shape</keyword>
<dbReference type="EMBL" id="DF968064">
    <property type="protein sequence ID" value="GAP02814.1"/>
    <property type="molecule type" value="Genomic_DNA"/>
</dbReference>
<comment type="similarity">
    <text evidence="2">Belongs to the MreD family.</text>
</comment>
<feature type="transmembrane region" description="Helical" evidence="8">
    <location>
        <begin position="65"/>
        <end position="92"/>
    </location>
</feature>
<organism evidence="9 10">
    <name type="scientific">Fructobacillus pseudoficulneus</name>
    <dbReference type="NCBI Taxonomy" id="220714"/>
    <lineage>
        <taxon>Bacteria</taxon>
        <taxon>Bacillati</taxon>
        <taxon>Bacillota</taxon>
        <taxon>Bacilli</taxon>
        <taxon>Lactobacillales</taxon>
        <taxon>Lactobacillaceae</taxon>
        <taxon>Fructobacillus</taxon>
    </lineage>
</organism>
<accession>A0A3F3GV96</accession>
<feature type="transmembrane region" description="Helical" evidence="8">
    <location>
        <begin position="149"/>
        <end position="171"/>
    </location>
</feature>
<reference evidence="9 10" key="1">
    <citation type="journal article" date="2015" name="BMC Genomics">
        <title>Comparative genomics of Fructobacillus spp. and Leuconostoc spp. reveals niche-specific evolution of Fructobacillus spp.</title>
        <authorList>
            <person name="Endo A."/>
            <person name="Tanizawa Y."/>
            <person name="Tanaka N."/>
            <person name="Maeno S."/>
            <person name="Kumar H."/>
            <person name="Shiwa Y."/>
            <person name="Okada S."/>
            <person name="Yoshikawa H."/>
            <person name="Dicks L."/>
            <person name="Nakagawa J."/>
            <person name="Arita M."/>
        </authorList>
    </citation>
    <scope>NUCLEOTIDE SEQUENCE [LARGE SCALE GENOMIC DNA]</scope>
    <source>
        <strain evidence="9 10">DSM 15468</strain>
    </source>
</reference>
<sequence>MAGWQFIRLQIIYPLILLVLFFVDGNLMSSFGSFLLHPPVHIIPMLTLIWLFYGVQFEIADHLPFYFYVVGIGVLFDIYYTEILGTYTVAFLAATILMQKLRPYFDERIMSGLLLLLLGLLTYLLVTYVAGSIINIANLSLLPFIIKDVLPTAFLNLVIAALAYYPSWSLFQRLT</sequence>
<keyword evidence="7 8" id="KW-0472">Membrane</keyword>
<feature type="transmembrane region" description="Helical" evidence="8">
    <location>
        <begin position="6"/>
        <end position="23"/>
    </location>
</feature>
<gene>
    <name evidence="9" type="primary">mreD</name>
    <name evidence="9" type="ORF">FPFC_022650</name>
</gene>
<dbReference type="GO" id="GO:0005886">
    <property type="term" value="C:plasma membrane"/>
    <property type="evidence" value="ECO:0007669"/>
    <property type="project" value="UniProtKB-SubCell"/>
</dbReference>
<keyword evidence="3" id="KW-1003">Cell membrane</keyword>
<evidence type="ECO:0000313" key="10">
    <source>
        <dbReference type="Proteomes" id="UP000061227"/>
    </source>
</evidence>
<dbReference type="OrthoDB" id="2148512at2"/>
<keyword evidence="4 8" id="KW-0812">Transmembrane</keyword>
<evidence type="ECO:0000256" key="5">
    <source>
        <dbReference type="ARBA" id="ARBA00022960"/>
    </source>
</evidence>
<feature type="transmembrane region" description="Helical" evidence="8">
    <location>
        <begin position="113"/>
        <end position="137"/>
    </location>
</feature>
<evidence type="ECO:0000256" key="6">
    <source>
        <dbReference type="ARBA" id="ARBA00022989"/>
    </source>
</evidence>
<dbReference type="AlphaFoldDB" id="A0A3F3GV96"/>
<dbReference type="STRING" id="220714.SAMN05660469_0753"/>
<feature type="transmembrane region" description="Helical" evidence="8">
    <location>
        <begin position="35"/>
        <end position="53"/>
    </location>
</feature>
<evidence type="ECO:0000256" key="4">
    <source>
        <dbReference type="ARBA" id="ARBA00022692"/>
    </source>
</evidence>
<dbReference type="InterPro" id="IPR007227">
    <property type="entry name" value="Cell_shape_determining_MreD"/>
</dbReference>
<evidence type="ECO:0000256" key="2">
    <source>
        <dbReference type="ARBA" id="ARBA00007776"/>
    </source>
</evidence>
<dbReference type="GO" id="GO:0008360">
    <property type="term" value="P:regulation of cell shape"/>
    <property type="evidence" value="ECO:0007669"/>
    <property type="project" value="UniProtKB-KW"/>
</dbReference>
<evidence type="ECO:0000256" key="8">
    <source>
        <dbReference type="SAM" id="Phobius"/>
    </source>
</evidence>
<dbReference type="Proteomes" id="UP000061227">
    <property type="component" value="Unassembled WGS sequence"/>
</dbReference>
<evidence type="ECO:0000256" key="3">
    <source>
        <dbReference type="ARBA" id="ARBA00022475"/>
    </source>
</evidence>
<evidence type="ECO:0000313" key="9">
    <source>
        <dbReference type="EMBL" id="GAP02814.1"/>
    </source>
</evidence>